<keyword evidence="2" id="KW-0689">Ribosomal protein</keyword>
<dbReference type="Gene3D" id="2.40.50.140">
    <property type="entry name" value="Nucleic acid-binding proteins"/>
    <property type="match status" value="3"/>
</dbReference>
<feature type="domain" description="S1 motif" evidence="4">
    <location>
        <begin position="243"/>
        <end position="313"/>
    </location>
</feature>
<dbReference type="GO" id="GO:0006412">
    <property type="term" value="P:translation"/>
    <property type="evidence" value="ECO:0007669"/>
    <property type="project" value="TreeGrafter"/>
</dbReference>
<dbReference type="PROSITE" id="PS50126">
    <property type="entry name" value="S1"/>
    <property type="match status" value="3"/>
</dbReference>
<accession>A0A7C4Q3E8</accession>
<evidence type="ECO:0000256" key="2">
    <source>
        <dbReference type="ARBA" id="ARBA00022980"/>
    </source>
</evidence>
<dbReference type="SMART" id="SM00316">
    <property type="entry name" value="S1"/>
    <property type="match status" value="3"/>
</dbReference>
<evidence type="ECO:0000256" key="3">
    <source>
        <dbReference type="ARBA" id="ARBA00023274"/>
    </source>
</evidence>
<comment type="similarity">
    <text evidence="1">Belongs to the bacterial ribosomal protein bS1 family.</text>
</comment>
<dbReference type="Pfam" id="PF00575">
    <property type="entry name" value="S1"/>
    <property type="match status" value="2"/>
</dbReference>
<dbReference type="PRINTS" id="PR00681">
    <property type="entry name" value="RIBOSOMALS1"/>
</dbReference>
<organism evidence="5">
    <name type="scientific">Bellilinea caldifistulae</name>
    <dbReference type="NCBI Taxonomy" id="360411"/>
    <lineage>
        <taxon>Bacteria</taxon>
        <taxon>Bacillati</taxon>
        <taxon>Chloroflexota</taxon>
        <taxon>Anaerolineae</taxon>
        <taxon>Anaerolineales</taxon>
        <taxon>Anaerolineaceae</taxon>
        <taxon>Bellilinea</taxon>
    </lineage>
</organism>
<dbReference type="GO" id="GO:0003735">
    <property type="term" value="F:structural constituent of ribosome"/>
    <property type="evidence" value="ECO:0007669"/>
    <property type="project" value="TreeGrafter"/>
</dbReference>
<dbReference type="GO" id="GO:0003729">
    <property type="term" value="F:mRNA binding"/>
    <property type="evidence" value="ECO:0007669"/>
    <property type="project" value="TreeGrafter"/>
</dbReference>
<dbReference type="CDD" id="cd05688">
    <property type="entry name" value="S1_RPS1_repeat_ec3"/>
    <property type="match status" value="1"/>
</dbReference>
<dbReference type="GO" id="GO:1990904">
    <property type="term" value="C:ribonucleoprotein complex"/>
    <property type="evidence" value="ECO:0007669"/>
    <property type="project" value="UniProtKB-KW"/>
</dbReference>
<proteinExistence type="inferred from homology"/>
<dbReference type="FunFam" id="2.40.50.140:FF:000051">
    <property type="entry name" value="RNA-binding transcriptional accessory protein"/>
    <property type="match status" value="1"/>
</dbReference>
<dbReference type="GO" id="GO:0005737">
    <property type="term" value="C:cytoplasm"/>
    <property type="evidence" value="ECO:0007669"/>
    <property type="project" value="UniProtKB-ARBA"/>
</dbReference>
<dbReference type="PANTHER" id="PTHR10724:SF7">
    <property type="entry name" value="SMALL RIBOSOMAL SUBUNIT PROTEIN BS1C"/>
    <property type="match status" value="1"/>
</dbReference>
<gene>
    <name evidence="5" type="ORF">ENT17_05860</name>
</gene>
<dbReference type="AlphaFoldDB" id="A0A7C4Q3E8"/>
<dbReference type="InterPro" id="IPR050437">
    <property type="entry name" value="Ribos_protein_bS1-like"/>
</dbReference>
<dbReference type="EMBL" id="DSXR01000056">
    <property type="protein sequence ID" value="HGS87129.1"/>
    <property type="molecule type" value="Genomic_DNA"/>
</dbReference>
<keyword evidence="3" id="KW-0687">Ribonucleoprotein</keyword>
<dbReference type="PANTHER" id="PTHR10724">
    <property type="entry name" value="30S RIBOSOMAL PROTEIN S1"/>
    <property type="match status" value="1"/>
</dbReference>
<dbReference type="InterPro" id="IPR003029">
    <property type="entry name" value="S1_domain"/>
</dbReference>
<dbReference type="SUPFAM" id="SSF50249">
    <property type="entry name" value="Nucleic acid-binding proteins"/>
    <property type="match status" value="3"/>
</dbReference>
<dbReference type="InterPro" id="IPR035104">
    <property type="entry name" value="Ribosomal_protein_S1-like"/>
</dbReference>
<reference evidence="5" key="1">
    <citation type="journal article" date="2020" name="mSystems">
        <title>Genome- and Community-Level Interaction Insights into Carbon Utilization and Element Cycling Functions of Hydrothermarchaeota in Hydrothermal Sediment.</title>
        <authorList>
            <person name="Zhou Z."/>
            <person name="Liu Y."/>
            <person name="Xu W."/>
            <person name="Pan J."/>
            <person name="Luo Z.H."/>
            <person name="Li M."/>
        </authorList>
    </citation>
    <scope>NUCLEOTIDE SEQUENCE [LARGE SCALE GENOMIC DNA]</scope>
    <source>
        <strain evidence="5">SpSt-556</strain>
    </source>
</reference>
<feature type="domain" description="S1 motif" evidence="4">
    <location>
        <begin position="158"/>
        <end position="226"/>
    </location>
</feature>
<comment type="caution">
    <text evidence="5">The sequence shown here is derived from an EMBL/GenBank/DDBJ whole genome shotgun (WGS) entry which is preliminary data.</text>
</comment>
<name>A0A7C4Q3E8_9CHLR</name>
<dbReference type="GO" id="GO:0005840">
    <property type="term" value="C:ribosome"/>
    <property type="evidence" value="ECO:0007669"/>
    <property type="project" value="UniProtKB-KW"/>
</dbReference>
<evidence type="ECO:0000256" key="1">
    <source>
        <dbReference type="ARBA" id="ARBA00006767"/>
    </source>
</evidence>
<dbReference type="InterPro" id="IPR012340">
    <property type="entry name" value="NA-bd_OB-fold"/>
</dbReference>
<sequence length="316" mass="34926">MVAKKTGTDLGEQQADPIDEGWWAAVLADEELYAPPRKGANSSGANEGTVIPTDWGYVQRIFEEDEIVPLKVHGFNRGGVLVQGKGIQGFVPVSHLVEMPTDASEEERRSILAGYVNRVIRLKVIECEPRCERVVLSERAALAGEGQRRALFSTLKEGAVVNGRITNITNFGVFVDLGGVEGLIHVSEISWGRVQDPADLLSVNQEVQVLVLQVNEDTSRIALSLKRLQPNPWETMAVRYKPGDVVRGWITSLTRFGAFARLEEGVEGLIHVSSIRLPPQCKSIHHYLSVGQEVNVRILHLDTERRRLGLGLVQTE</sequence>
<protein>
    <submittedName>
        <fullName evidence="5">S1 RNA-binding domain-containing protein</fullName>
    </submittedName>
</protein>
<evidence type="ECO:0000313" key="5">
    <source>
        <dbReference type="EMBL" id="HGS87129.1"/>
    </source>
</evidence>
<evidence type="ECO:0000259" key="4">
    <source>
        <dbReference type="PROSITE" id="PS50126"/>
    </source>
</evidence>
<feature type="domain" description="S1 motif" evidence="4">
    <location>
        <begin position="65"/>
        <end position="139"/>
    </location>
</feature>